<evidence type="ECO:0000313" key="4">
    <source>
        <dbReference type="Proteomes" id="UP000014500"/>
    </source>
</evidence>
<keyword evidence="1" id="KW-0489">Methyltransferase</keyword>
<dbReference type="EnsemblMetazoa" id="SMAR015107-RA">
    <property type="protein sequence ID" value="SMAR015107-PA"/>
    <property type="gene ID" value="SMAR015107"/>
</dbReference>
<reference evidence="3" key="2">
    <citation type="submission" date="2015-02" db="UniProtKB">
        <authorList>
            <consortium name="EnsemblMetazoa"/>
        </authorList>
    </citation>
    <scope>IDENTIFICATION</scope>
</reference>
<dbReference type="GO" id="GO:0032259">
    <property type="term" value="P:methylation"/>
    <property type="evidence" value="ECO:0007669"/>
    <property type="project" value="UniProtKB-KW"/>
</dbReference>
<keyword evidence="2" id="KW-0808">Transferase</keyword>
<dbReference type="InterPro" id="IPR001525">
    <property type="entry name" value="C5_MeTfrase"/>
</dbReference>
<evidence type="ECO:0000256" key="2">
    <source>
        <dbReference type="ARBA" id="ARBA00022679"/>
    </source>
</evidence>
<proteinExistence type="predicted"/>
<dbReference type="GO" id="GO:0008168">
    <property type="term" value="F:methyltransferase activity"/>
    <property type="evidence" value="ECO:0007669"/>
    <property type="project" value="UniProtKB-KW"/>
</dbReference>
<accession>T1JMM7</accession>
<name>T1JMM7_STRMM</name>
<dbReference type="AlphaFoldDB" id="T1JMM7"/>
<keyword evidence="4" id="KW-1185">Reference proteome</keyword>
<organism evidence="3 4">
    <name type="scientific">Strigamia maritima</name>
    <name type="common">European centipede</name>
    <name type="synonym">Geophilus maritimus</name>
    <dbReference type="NCBI Taxonomy" id="126957"/>
    <lineage>
        <taxon>Eukaryota</taxon>
        <taxon>Metazoa</taxon>
        <taxon>Ecdysozoa</taxon>
        <taxon>Arthropoda</taxon>
        <taxon>Myriapoda</taxon>
        <taxon>Chilopoda</taxon>
        <taxon>Pleurostigmophora</taxon>
        <taxon>Geophilomorpha</taxon>
        <taxon>Linotaeniidae</taxon>
        <taxon>Strigamia</taxon>
    </lineage>
</organism>
<sequence>MLILIRQLQIPNRWENRVKFFIRLSIVISVRECARSQGFPDSYKFCGSNLDRHKQVLNIKICNNEKLWLSLDS</sequence>
<protein>
    <submittedName>
        <fullName evidence="3">Uncharacterized protein</fullName>
    </submittedName>
</protein>
<dbReference type="Pfam" id="PF00145">
    <property type="entry name" value="DNA_methylase"/>
    <property type="match status" value="1"/>
</dbReference>
<dbReference type="SUPFAM" id="SSF53335">
    <property type="entry name" value="S-adenosyl-L-methionine-dependent methyltransferases"/>
    <property type="match status" value="1"/>
</dbReference>
<dbReference type="EMBL" id="JH431312">
    <property type="status" value="NOT_ANNOTATED_CDS"/>
    <property type="molecule type" value="Genomic_DNA"/>
</dbReference>
<evidence type="ECO:0000256" key="1">
    <source>
        <dbReference type="ARBA" id="ARBA00022603"/>
    </source>
</evidence>
<reference evidence="4" key="1">
    <citation type="submission" date="2011-05" db="EMBL/GenBank/DDBJ databases">
        <authorList>
            <person name="Richards S.R."/>
            <person name="Qu J."/>
            <person name="Jiang H."/>
            <person name="Jhangiani S.N."/>
            <person name="Agravi P."/>
            <person name="Goodspeed R."/>
            <person name="Gross S."/>
            <person name="Mandapat C."/>
            <person name="Jackson L."/>
            <person name="Mathew T."/>
            <person name="Pu L."/>
            <person name="Thornton R."/>
            <person name="Saada N."/>
            <person name="Wilczek-Boney K.B."/>
            <person name="Lee S."/>
            <person name="Kovar C."/>
            <person name="Wu Y."/>
            <person name="Scherer S.E."/>
            <person name="Worley K.C."/>
            <person name="Muzny D.M."/>
            <person name="Gibbs R."/>
        </authorList>
    </citation>
    <scope>NUCLEOTIDE SEQUENCE</scope>
    <source>
        <strain evidence="4">Brora</strain>
    </source>
</reference>
<dbReference type="Gene3D" id="3.90.120.10">
    <property type="entry name" value="DNA Methylase, subunit A, domain 2"/>
    <property type="match status" value="1"/>
</dbReference>
<evidence type="ECO:0000313" key="3">
    <source>
        <dbReference type="EnsemblMetazoa" id="SMAR015107-PA"/>
    </source>
</evidence>
<dbReference type="HOGENOM" id="CLU_2707942_0_0_1"/>
<dbReference type="Proteomes" id="UP000014500">
    <property type="component" value="Unassembled WGS sequence"/>
</dbReference>
<dbReference type="InterPro" id="IPR029063">
    <property type="entry name" value="SAM-dependent_MTases_sf"/>
</dbReference>